<evidence type="ECO:0000256" key="8">
    <source>
        <dbReference type="SAM" id="Phobius"/>
    </source>
</evidence>
<reference evidence="9 10" key="1">
    <citation type="journal article" date="2018" name="Nat. Ecol. Evol.">
        <title>Pezizomycetes genomes reveal the molecular basis of ectomycorrhizal truffle lifestyle.</title>
        <authorList>
            <person name="Murat C."/>
            <person name="Payen T."/>
            <person name="Noel B."/>
            <person name="Kuo A."/>
            <person name="Morin E."/>
            <person name="Chen J."/>
            <person name="Kohler A."/>
            <person name="Krizsan K."/>
            <person name="Balestrini R."/>
            <person name="Da Silva C."/>
            <person name="Montanini B."/>
            <person name="Hainaut M."/>
            <person name="Levati E."/>
            <person name="Barry K.W."/>
            <person name="Belfiori B."/>
            <person name="Cichocki N."/>
            <person name="Clum A."/>
            <person name="Dockter R.B."/>
            <person name="Fauchery L."/>
            <person name="Guy J."/>
            <person name="Iotti M."/>
            <person name="Le Tacon F."/>
            <person name="Lindquist E.A."/>
            <person name="Lipzen A."/>
            <person name="Malagnac F."/>
            <person name="Mello A."/>
            <person name="Molinier V."/>
            <person name="Miyauchi S."/>
            <person name="Poulain J."/>
            <person name="Riccioni C."/>
            <person name="Rubini A."/>
            <person name="Sitrit Y."/>
            <person name="Splivallo R."/>
            <person name="Traeger S."/>
            <person name="Wang M."/>
            <person name="Zifcakova L."/>
            <person name="Wipf D."/>
            <person name="Zambonelli A."/>
            <person name="Paolocci F."/>
            <person name="Nowrousian M."/>
            <person name="Ottonello S."/>
            <person name="Baldrian P."/>
            <person name="Spatafora J.W."/>
            <person name="Henrissat B."/>
            <person name="Nagy L.G."/>
            <person name="Aury J.M."/>
            <person name="Wincker P."/>
            <person name="Grigoriev I.V."/>
            <person name="Bonfante P."/>
            <person name="Martin F.M."/>
        </authorList>
    </citation>
    <scope>NUCLEOTIDE SEQUENCE [LARGE SCALE GENOMIC DNA]</scope>
    <source>
        <strain evidence="9 10">CCBAS932</strain>
    </source>
</reference>
<dbReference type="Proteomes" id="UP000277580">
    <property type="component" value="Unassembled WGS sequence"/>
</dbReference>
<evidence type="ECO:0000256" key="1">
    <source>
        <dbReference type="ARBA" id="ARBA00004477"/>
    </source>
</evidence>
<sequence length="179" mass="19976">MYNSLPLSSSKADIAKRKALQREIVVLRAQLRATSSQDEFAKWAKLSRTLDKKTAEFEKLNTSINTARVAFDSKTRAIRWMLTSGLRWFVLFWYNKEPMFWMPEGWVPGYVEWGLSFPKAPIGSVSIQVWSFAVGQVVNLISGMIMYLFAVFSGKAPVAMPAEAAAAAAGEEKGAKKAM</sequence>
<organism evidence="9 10">
    <name type="scientific">Morchella conica CCBAS932</name>
    <dbReference type="NCBI Taxonomy" id="1392247"/>
    <lineage>
        <taxon>Eukaryota</taxon>
        <taxon>Fungi</taxon>
        <taxon>Dikarya</taxon>
        <taxon>Ascomycota</taxon>
        <taxon>Pezizomycotina</taxon>
        <taxon>Pezizomycetes</taxon>
        <taxon>Pezizales</taxon>
        <taxon>Morchellaceae</taxon>
        <taxon>Morchella</taxon>
    </lineage>
</organism>
<dbReference type="OrthoDB" id="69461at2759"/>
<keyword evidence="4 8" id="KW-0812">Transmembrane</keyword>
<evidence type="ECO:0000313" key="9">
    <source>
        <dbReference type="EMBL" id="RPB07026.1"/>
    </source>
</evidence>
<comment type="subcellular location">
    <subcellularLocation>
        <location evidence="1">Endoplasmic reticulum membrane</location>
        <topology evidence="1">Multi-pass membrane protein</topology>
    </subcellularLocation>
</comment>
<evidence type="ECO:0000256" key="2">
    <source>
        <dbReference type="ARBA" id="ARBA00010799"/>
    </source>
</evidence>
<dbReference type="GO" id="GO:0043495">
    <property type="term" value="F:protein-membrane adaptor activity"/>
    <property type="evidence" value="ECO:0007669"/>
    <property type="project" value="TreeGrafter"/>
</dbReference>
<dbReference type="GO" id="GO:0005789">
    <property type="term" value="C:endoplasmic reticulum membrane"/>
    <property type="evidence" value="ECO:0007669"/>
    <property type="project" value="UniProtKB-SubCell"/>
</dbReference>
<dbReference type="GO" id="GO:0071816">
    <property type="term" value="P:tail-anchored membrane protein insertion into ER membrane"/>
    <property type="evidence" value="ECO:0007669"/>
    <property type="project" value="InterPro"/>
</dbReference>
<dbReference type="Gene3D" id="1.10.287.660">
    <property type="entry name" value="Helix hairpin bin"/>
    <property type="match status" value="1"/>
</dbReference>
<dbReference type="PANTHER" id="PTHR42650:SF1">
    <property type="entry name" value="GUIDED ENTRY OF TAIL-ANCHORED PROTEINS FACTOR 1"/>
    <property type="match status" value="1"/>
</dbReference>
<name>A0A3N4K937_9PEZI</name>
<dbReference type="FunCoup" id="A0A3N4K937">
    <property type="interactions" value="28"/>
</dbReference>
<dbReference type="InParanoid" id="A0A3N4K937"/>
<evidence type="ECO:0000256" key="5">
    <source>
        <dbReference type="ARBA" id="ARBA00022824"/>
    </source>
</evidence>
<comment type="similarity">
    <text evidence="2">Belongs to the WRB/GET1 family.</text>
</comment>
<evidence type="ECO:0000256" key="6">
    <source>
        <dbReference type="ARBA" id="ARBA00022989"/>
    </source>
</evidence>
<proteinExistence type="inferred from homology"/>
<keyword evidence="10" id="KW-1185">Reference proteome</keyword>
<keyword evidence="5" id="KW-0256">Endoplasmic reticulum</keyword>
<dbReference type="STRING" id="1392247.A0A3N4K937"/>
<dbReference type="AlphaFoldDB" id="A0A3N4K937"/>
<accession>A0A3N4K937</accession>
<gene>
    <name evidence="9" type="ORF">P167DRAFT_540399</name>
</gene>
<evidence type="ECO:0000256" key="7">
    <source>
        <dbReference type="ARBA" id="ARBA00023136"/>
    </source>
</evidence>
<evidence type="ECO:0008006" key="11">
    <source>
        <dbReference type="Google" id="ProtNLM"/>
    </source>
</evidence>
<keyword evidence="7 8" id="KW-0472">Membrane</keyword>
<dbReference type="PANTHER" id="PTHR42650">
    <property type="entry name" value="TAIL-ANCHORED PROTEIN INSERTION RECEPTOR WRB"/>
    <property type="match status" value="1"/>
</dbReference>
<evidence type="ECO:0000313" key="10">
    <source>
        <dbReference type="Proteomes" id="UP000277580"/>
    </source>
</evidence>
<evidence type="ECO:0000256" key="4">
    <source>
        <dbReference type="ARBA" id="ARBA00022692"/>
    </source>
</evidence>
<keyword evidence="6 8" id="KW-1133">Transmembrane helix</keyword>
<dbReference type="InterPro" id="IPR028945">
    <property type="entry name" value="Get1"/>
</dbReference>
<keyword evidence="3" id="KW-0813">Transport</keyword>
<dbReference type="GO" id="GO:0043529">
    <property type="term" value="C:GET complex"/>
    <property type="evidence" value="ECO:0007669"/>
    <property type="project" value="TreeGrafter"/>
</dbReference>
<protein>
    <recommendedName>
        <fullName evidence="11">Guided entry of tail-anchored proteins 1</fullName>
    </recommendedName>
</protein>
<dbReference type="Pfam" id="PF04420">
    <property type="entry name" value="CHD5"/>
    <property type="match status" value="1"/>
</dbReference>
<dbReference type="EMBL" id="ML119198">
    <property type="protein sequence ID" value="RPB07026.1"/>
    <property type="molecule type" value="Genomic_DNA"/>
</dbReference>
<dbReference type="InterPro" id="IPR029012">
    <property type="entry name" value="Helix_hairpin_bin_sf"/>
</dbReference>
<evidence type="ECO:0000256" key="3">
    <source>
        <dbReference type="ARBA" id="ARBA00022448"/>
    </source>
</evidence>
<feature type="transmembrane region" description="Helical" evidence="8">
    <location>
        <begin position="127"/>
        <end position="150"/>
    </location>
</feature>